<reference evidence="2" key="1">
    <citation type="journal article" date="2015" name="Nature">
        <title>Complex archaea that bridge the gap between prokaryotes and eukaryotes.</title>
        <authorList>
            <person name="Spang A."/>
            <person name="Saw J.H."/>
            <person name="Jorgensen S.L."/>
            <person name="Zaremba-Niedzwiedzka K."/>
            <person name="Martijn J."/>
            <person name="Lind A.E."/>
            <person name="van Eijk R."/>
            <person name="Schleper C."/>
            <person name="Guy L."/>
            <person name="Ettema T.J."/>
        </authorList>
    </citation>
    <scope>NUCLEOTIDE SEQUENCE</scope>
</reference>
<accession>A0A0F9MU83</accession>
<organism evidence="2">
    <name type="scientific">marine sediment metagenome</name>
    <dbReference type="NCBI Taxonomy" id="412755"/>
    <lineage>
        <taxon>unclassified sequences</taxon>
        <taxon>metagenomes</taxon>
        <taxon>ecological metagenomes</taxon>
    </lineage>
</organism>
<dbReference type="InterPro" id="IPR011604">
    <property type="entry name" value="PDDEXK-like_dom_sf"/>
</dbReference>
<dbReference type="InterPro" id="IPR038726">
    <property type="entry name" value="PDDEXK_AddAB-type"/>
</dbReference>
<dbReference type="AlphaFoldDB" id="A0A0F9MU83"/>
<evidence type="ECO:0000259" key="1">
    <source>
        <dbReference type="Pfam" id="PF12705"/>
    </source>
</evidence>
<name>A0A0F9MU83_9ZZZZ</name>
<dbReference type="Pfam" id="PF12705">
    <property type="entry name" value="PDDEXK_1"/>
    <property type="match status" value="1"/>
</dbReference>
<gene>
    <name evidence="2" type="ORF">LCGC14_1112540</name>
</gene>
<evidence type="ECO:0000313" key="2">
    <source>
        <dbReference type="EMBL" id="KKN02957.1"/>
    </source>
</evidence>
<sequence length="327" mass="36482">MTATYQKRTHVSITTLCKFASCPRKFFYYAHGLQSEVTKGPFLFGEAMHMAFPIILSGGSLANANDAFDLLWDTSLDDKKRNPETAHLILANFMLSHGTNPHTGVAKGMYKLVSPPKNTLEISDRVSDYEVPFAIEIGLPVPLVGRIDAMCRHRDSGELWGLEFKTTGGDPYGNLSEGFLRAFDKNPQVVGYTMALRQLSNENVRGTILDATLVSHRKQDNMQYPIYVSDDEIAQFITWAQYYGGVLLAMEEKFLETNDAKSFPQFFTGCHPYASFGTGGFTCDYKILCDVKDWKTLETAFDVSSKTPFTITPTIEGQSRDNAVPNV</sequence>
<comment type="caution">
    <text evidence="2">The sequence shown here is derived from an EMBL/GenBank/DDBJ whole genome shotgun (WGS) entry which is preliminary data.</text>
</comment>
<proteinExistence type="predicted"/>
<protein>
    <recommendedName>
        <fullName evidence="1">PD-(D/E)XK endonuclease-like domain-containing protein</fullName>
    </recommendedName>
</protein>
<dbReference type="Gene3D" id="3.90.320.10">
    <property type="match status" value="1"/>
</dbReference>
<dbReference type="EMBL" id="LAZR01005088">
    <property type="protein sequence ID" value="KKN02957.1"/>
    <property type="molecule type" value="Genomic_DNA"/>
</dbReference>
<feature type="domain" description="PD-(D/E)XK endonuclease-like" evidence="1">
    <location>
        <begin position="10"/>
        <end position="289"/>
    </location>
</feature>